<dbReference type="InterPro" id="IPR002902">
    <property type="entry name" value="GNK2"/>
</dbReference>
<keyword evidence="2" id="KW-0677">Repeat</keyword>
<evidence type="ECO:0000313" key="6">
    <source>
        <dbReference type="Proteomes" id="UP000004995"/>
    </source>
</evidence>
<proteinExistence type="predicted"/>
<evidence type="ECO:0000313" key="5">
    <source>
        <dbReference type="EnsemblPlants" id="KQL13552"/>
    </source>
</evidence>
<dbReference type="InParanoid" id="K3Z8F2"/>
<dbReference type="Gramene" id="KQL13552">
    <property type="protein sequence ID" value="KQL13552"/>
    <property type="gene ID" value="SETIT_022822mg"/>
</dbReference>
<organism evidence="5 6">
    <name type="scientific">Setaria italica</name>
    <name type="common">Foxtail millet</name>
    <name type="synonym">Panicum italicum</name>
    <dbReference type="NCBI Taxonomy" id="4555"/>
    <lineage>
        <taxon>Eukaryota</taxon>
        <taxon>Viridiplantae</taxon>
        <taxon>Streptophyta</taxon>
        <taxon>Embryophyta</taxon>
        <taxon>Tracheophyta</taxon>
        <taxon>Spermatophyta</taxon>
        <taxon>Magnoliopsida</taxon>
        <taxon>Liliopsida</taxon>
        <taxon>Poales</taxon>
        <taxon>Poaceae</taxon>
        <taxon>PACMAD clade</taxon>
        <taxon>Panicoideae</taxon>
        <taxon>Panicodae</taxon>
        <taxon>Paniceae</taxon>
        <taxon>Cenchrinae</taxon>
        <taxon>Setaria</taxon>
    </lineage>
</organism>
<dbReference type="InterPro" id="IPR038408">
    <property type="entry name" value="GNK2_sf"/>
</dbReference>
<feature type="signal peptide" evidence="3">
    <location>
        <begin position="1"/>
        <end position="34"/>
    </location>
</feature>
<dbReference type="CDD" id="cd23509">
    <property type="entry name" value="Gnk2-like"/>
    <property type="match status" value="1"/>
</dbReference>
<accession>K3Z8F2</accession>
<keyword evidence="6" id="KW-1185">Reference proteome</keyword>
<evidence type="ECO:0000256" key="2">
    <source>
        <dbReference type="ARBA" id="ARBA00022737"/>
    </source>
</evidence>
<dbReference type="eggNOG" id="ENOG502QWDY">
    <property type="taxonomic scope" value="Eukaryota"/>
</dbReference>
<dbReference type="PANTHER" id="PTHR32099">
    <property type="entry name" value="CYSTEINE-RICH REPEAT SECRETORY PROTEIN"/>
    <property type="match status" value="1"/>
</dbReference>
<evidence type="ECO:0000259" key="4">
    <source>
        <dbReference type="PROSITE" id="PS51473"/>
    </source>
</evidence>
<evidence type="ECO:0000256" key="3">
    <source>
        <dbReference type="SAM" id="SignalP"/>
    </source>
</evidence>
<dbReference type="Proteomes" id="UP000004995">
    <property type="component" value="Unassembled WGS sequence"/>
</dbReference>
<keyword evidence="1 3" id="KW-0732">Signal</keyword>
<dbReference type="PANTHER" id="PTHR32099:SF42">
    <property type="entry name" value="CYSTEINE-RICH RECEPTOR-LIKE PROTEIN KINASE 9-RELATED"/>
    <property type="match status" value="1"/>
</dbReference>
<evidence type="ECO:0000256" key="1">
    <source>
        <dbReference type="ARBA" id="ARBA00022729"/>
    </source>
</evidence>
<dbReference type="FunFam" id="3.30.430.20:FF:000004">
    <property type="entry name" value="Receptor-like serine-threonine protein kinase"/>
    <property type="match status" value="1"/>
</dbReference>
<dbReference type="AlphaFoldDB" id="K3Z8F2"/>
<feature type="chain" id="PRO_5010127536" description="Gnk2-homologous domain-containing protein" evidence="3">
    <location>
        <begin position="35"/>
        <end position="296"/>
    </location>
</feature>
<feature type="domain" description="Gnk2-homologous" evidence="4">
    <location>
        <begin position="38"/>
        <end position="144"/>
    </location>
</feature>
<name>K3Z8F2_SETIT</name>
<dbReference type="PROSITE" id="PS51473">
    <property type="entry name" value="GNK2"/>
    <property type="match status" value="1"/>
</dbReference>
<protein>
    <recommendedName>
        <fullName evidence="4">Gnk2-homologous domain-containing protein</fullName>
    </recommendedName>
</protein>
<reference evidence="6" key="1">
    <citation type="journal article" date="2012" name="Nat. Biotechnol.">
        <title>Reference genome sequence of the model plant Setaria.</title>
        <authorList>
            <person name="Bennetzen J.L."/>
            <person name="Schmutz J."/>
            <person name="Wang H."/>
            <person name="Percifield R."/>
            <person name="Hawkins J."/>
            <person name="Pontaroli A.C."/>
            <person name="Estep M."/>
            <person name="Feng L."/>
            <person name="Vaughn J.N."/>
            <person name="Grimwood J."/>
            <person name="Jenkins J."/>
            <person name="Barry K."/>
            <person name="Lindquist E."/>
            <person name="Hellsten U."/>
            <person name="Deshpande S."/>
            <person name="Wang X."/>
            <person name="Wu X."/>
            <person name="Mitros T."/>
            <person name="Triplett J."/>
            <person name="Yang X."/>
            <person name="Ye C.Y."/>
            <person name="Mauro-Herrera M."/>
            <person name="Wang L."/>
            <person name="Li P."/>
            <person name="Sharma M."/>
            <person name="Sharma R."/>
            <person name="Ronald P.C."/>
            <person name="Panaud O."/>
            <person name="Kellogg E.A."/>
            <person name="Brutnell T.P."/>
            <person name="Doust A.N."/>
            <person name="Tuskan G.A."/>
            <person name="Rokhsar D."/>
            <person name="Devos K.M."/>
        </authorList>
    </citation>
    <scope>NUCLEOTIDE SEQUENCE [LARGE SCALE GENOMIC DNA]</scope>
    <source>
        <strain evidence="6">cv. Yugu1</strain>
    </source>
</reference>
<dbReference type="EMBL" id="AGNK02001460">
    <property type="status" value="NOT_ANNOTATED_CDS"/>
    <property type="molecule type" value="Genomic_DNA"/>
</dbReference>
<dbReference type="HOGENOM" id="CLU_941361_0_0_1"/>
<dbReference type="OMA" id="LHYHKAH"/>
<dbReference type="EnsemblPlants" id="KQL13552">
    <property type="protein sequence ID" value="KQL13552"/>
    <property type="gene ID" value="SETIT_022822mg"/>
</dbReference>
<dbReference type="Pfam" id="PF01657">
    <property type="entry name" value="Stress-antifung"/>
    <property type="match status" value="1"/>
</dbReference>
<reference evidence="5" key="2">
    <citation type="submission" date="2018-08" db="UniProtKB">
        <authorList>
            <consortium name="EnsemblPlants"/>
        </authorList>
    </citation>
    <scope>IDENTIFICATION</scope>
    <source>
        <strain evidence="5">Yugu1</strain>
    </source>
</reference>
<sequence length="296" mass="31944">MATRRPTPHRFSPHIAGVAATFLLVALHMRPSFGQEEPPPWLLCGSDDSRNYTANSPYEANINRLAATLPKNASSSPVLYASDSAGSIPDRVYALAACRGDANASACERCVAAAFPGARRGCSLAKDVLIFYDLCQLRFSNRMFFLDQDNFVTTRYVVGAPISDPAAGAFDAAVRLLVNATADYAAGSSSRRFATGEVGFGGLRCSGPSPSLHYHKAHLLLPHIGLLCVQYSPADRPMVSSVNVMLGSDTLSLQVPSKPTFCIPEMEDHSYLYSDAYKRAMKLQSTDKSKAPMSPR</sequence>
<dbReference type="STRING" id="4555.K3Z8F2"/>
<dbReference type="Gene3D" id="3.30.430.20">
    <property type="entry name" value="Gnk2 domain, C-X8-C-X2-C motif"/>
    <property type="match status" value="1"/>
</dbReference>